<feature type="transmembrane region" description="Helical" evidence="1">
    <location>
        <begin position="150"/>
        <end position="169"/>
    </location>
</feature>
<dbReference type="PANTHER" id="PTHR14969">
    <property type="entry name" value="SPHINGOSINE-1-PHOSPHATE PHOSPHOHYDROLASE"/>
    <property type="match status" value="1"/>
</dbReference>
<dbReference type="InterPro" id="IPR000326">
    <property type="entry name" value="PAP2/HPO"/>
</dbReference>
<sequence>MESLLALDQQLFLLLNHLPHTPFLDSLAQFFSGLGNAGLVWFAMGLWLIAKEEKRSHWLFMRLLTTGGMAWITQLVLKELFRRPRPGVDIGAISVGVELADFAFPSGHAMMAWAMATILAAKEPRWRWVFFALATLISFSRIYLGKHYPLDVLAGGLIGWGIGIIGIWLNSTRGNFAQPPRIRKSPSRLKKIR</sequence>
<accession>A0A1F6AUV2</accession>
<keyword evidence="1" id="KW-0812">Transmembrane</keyword>
<dbReference type="SMART" id="SM00014">
    <property type="entry name" value="acidPPc"/>
    <property type="match status" value="1"/>
</dbReference>
<dbReference type="Gene3D" id="1.20.144.10">
    <property type="entry name" value="Phosphatidic acid phosphatase type 2/haloperoxidase"/>
    <property type="match status" value="2"/>
</dbReference>
<evidence type="ECO:0000256" key="1">
    <source>
        <dbReference type="SAM" id="Phobius"/>
    </source>
</evidence>
<reference evidence="3 4" key="1">
    <citation type="journal article" date="2016" name="Nat. Commun.">
        <title>Thousands of microbial genomes shed light on interconnected biogeochemical processes in an aquifer system.</title>
        <authorList>
            <person name="Anantharaman K."/>
            <person name="Brown C.T."/>
            <person name="Hug L.A."/>
            <person name="Sharon I."/>
            <person name="Castelle C.J."/>
            <person name="Probst A.J."/>
            <person name="Thomas B.C."/>
            <person name="Singh A."/>
            <person name="Wilkins M.J."/>
            <person name="Karaoz U."/>
            <person name="Brodie E.L."/>
            <person name="Williams K.H."/>
            <person name="Hubbard S.S."/>
            <person name="Banfield J.F."/>
        </authorList>
    </citation>
    <scope>NUCLEOTIDE SEQUENCE [LARGE SCALE GENOMIC DNA]</scope>
</reference>
<dbReference type="Pfam" id="PF01569">
    <property type="entry name" value="PAP2"/>
    <property type="match status" value="1"/>
</dbReference>
<comment type="caution">
    <text evidence="3">The sequence shown here is derived from an EMBL/GenBank/DDBJ whole genome shotgun (WGS) entry which is preliminary data.</text>
</comment>
<proteinExistence type="predicted"/>
<evidence type="ECO:0000259" key="2">
    <source>
        <dbReference type="SMART" id="SM00014"/>
    </source>
</evidence>
<dbReference type="PANTHER" id="PTHR14969:SF13">
    <property type="entry name" value="AT30094P"/>
    <property type="match status" value="1"/>
</dbReference>
<organism evidence="3 4">
    <name type="scientific">Candidatus Gottesmanbacteria bacterium RIFCSPLOWO2_01_FULL_48_11</name>
    <dbReference type="NCBI Taxonomy" id="1798395"/>
    <lineage>
        <taxon>Bacteria</taxon>
        <taxon>Candidatus Gottesmaniibacteriota</taxon>
    </lineage>
</organism>
<dbReference type="SUPFAM" id="SSF48317">
    <property type="entry name" value="Acid phosphatase/Vanadium-dependent haloperoxidase"/>
    <property type="match status" value="1"/>
</dbReference>
<dbReference type="EMBL" id="MFJY01000009">
    <property type="protein sequence ID" value="OGG28408.1"/>
    <property type="molecule type" value="Genomic_DNA"/>
</dbReference>
<evidence type="ECO:0000313" key="3">
    <source>
        <dbReference type="EMBL" id="OGG28408.1"/>
    </source>
</evidence>
<dbReference type="AlphaFoldDB" id="A0A1F6AUV2"/>
<protein>
    <recommendedName>
        <fullName evidence="2">Phosphatidic acid phosphatase type 2/haloperoxidase domain-containing protein</fullName>
    </recommendedName>
</protein>
<dbReference type="Proteomes" id="UP000178305">
    <property type="component" value="Unassembled WGS sequence"/>
</dbReference>
<gene>
    <name evidence="3" type="ORF">A3A64_03665</name>
</gene>
<evidence type="ECO:0000313" key="4">
    <source>
        <dbReference type="Proteomes" id="UP000178305"/>
    </source>
</evidence>
<feature type="transmembrane region" description="Helical" evidence="1">
    <location>
        <begin position="102"/>
        <end position="121"/>
    </location>
</feature>
<feature type="transmembrane region" description="Helical" evidence="1">
    <location>
        <begin position="27"/>
        <end position="50"/>
    </location>
</feature>
<keyword evidence="1" id="KW-1133">Transmembrane helix</keyword>
<feature type="domain" description="Phosphatidic acid phosphatase type 2/haloperoxidase" evidence="2">
    <location>
        <begin position="59"/>
        <end position="167"/>
    </location>
</feature>
<feature type="transmembrane region" description="Helical" evidence="1">
    <location>
        <begin position="128"/>
        <end position="144"/>
    </location>
</feature>
<keyword evidence="1" id="KW-0472">Membrane</keyword>
<feature type="transmembrane region" description="Helical" evidence="1">
    <location>
        <begin position="59"/>
        <end position="77"/>
    </location>
</feature>
<name>A0A1F6AUV2_9BACT</name>
<dbReference type="InterPro" id="IPR036938">
    <property type="entry name" value="PAP2/HPO_sf"/>
</dbReference>